<dbReference type="EMBL" id="JAMFLX010000018">
    <property type="protein sequence ID" value="MCL6270980.1"/>
    <property type="molecule type" value="Genomic_DNA"/>
</dbReference>
<sequence length="132" mass="14622">MEACTVGKLVEDLQGLGFSSPETGDVKGHDPAKEVTLFDSHWKVRGAGSIHIGECPVCLMKSSTHLFCKDERHSLCEFCISKLEKKLALYVGGKKKKMMFVKHTTKKLKKSCFQYNSFAKNPGATGKVIIIE</sequence>
<evidence type="ECO:0000313" key="2">
    <source>
        <dbReference type="Proteomes" id="UP001203338"/>
    </source>
</evidence>
<dbReference type="RefSeq" id="WP_249700289.1">
    <property type="nucleotide sequence ID" value="NZ_JAMFLX010000018.1"/>
</dbReference>
<evidence type="ECO:0000313" key="1">
    <source>
        <dbReference type="EMBL" id="MCL6270980.1"/>
    </source>
</evidence>
<protein>
    <submittedName>
        <fullName evidence="1">Helix-hairpin-helix domain-containing protein</fullName>
    </submittedName>
</protein>
<accession>A0ABT0PHW1</accession>
<dbReference type="Proteomes" id="UP001203338">
    <property type="component" value="Unassembled WGS sequence"/>
</dbReference>
<proteinExistence type="predicted"/>
<name>A0ABT0PHW1_9GAMM</name>
<reference evidence="1 2" key="1">
    <citation type="submission" date="2022-05" db="EMBL/GenBank/DDBJ databases">
        <authorList>
            <person name="Park J.-S."/>
        </authorList>
    </citation>
    <scope>NUCLEOTIDE SEQUENCE [LARGE SCALE GENOMIC DNA]</scope>
    <source>
        <strain evidence="1 2">2012CJ34-2</strain>
    </source>
</reference>
<organism evidence="1 2">
    <name type="scientific">Parendozoicomonas callyspongiae</name>
    <dbReference type="NCBI Taxonomy" id="2942213"/>
    <lineage>
        <taxon>Bacteria</taxon>
        <taxon>Pseudomonadati</taxon>
        <taxon>Pseudomonadota</taxon>
        <taxon>Gammaproteobacteria</taxon>
        <taxon>Oceanospirillales</taxon>
        <taxon>Endozoicomonadaceae</taxon>
        <taxon>Parendozoicomonas</taxon>
    </lineage>
</organism>
<gene>
    <name evidence="1" type="ORF">M3P05_13700</name>
</gene>
<comment type="caution">
    <text evidence="1">The sequence shown here is derived from an EMBL/GenBank/DDBJ whole genome shotgun (WGS) entry which is preliminary data.</text>
</comment>
<keyword evidence="2" id="KW-1185">Reference proteome</keyword>